<dbReference type="InterPro" id="IPR004300">
    <property type="entry name" value="Glyco_hydro_57_N"/>
</dbReference>
<protein>
    <submittedName>
        <fullName evidence="6">Alpha-amylase/alpha-mannosidase, GH57 family</fullName>
    </submittedName>
</protein>
<comment type="similarity">
    <text evidence="1 3">Belongs to the glycosyl hydrolase 57 family.</text>
</comment>
<dbReference type="AlphaFoldDB" id="A0A0P1M4Q3"/>
<dbReference type="PANTHER" id="PTHR36306">
    <property type="entry name" value="ALPHA-AMYLASE-RELATED-RELATED"/>
    <property type="match status" value="1"/>
</dbReference>
<feature type="domain" description="Glycoside hydrolase family 57 N-terminal" evidence="4">
    <location>
        <begin position="7"/>
        <end position="432"/>
    </location>
</feature>
<reference evidence="6 7" key="2">
    <citation type="submission" date="2015-11" db="EMBL/GenBank/DDBJ databases">
        <authorList>
            <person name="Zhang Y."/>
            <person name="Guo Z."/>
        </authorList>
    </citation>
    <scope>NUCLEOTIDE SEQUENCE [LARGE SCALE GENOMIC DNA]</scope>
    <source>
        <strain evidence="6">JGI-4</strain>
    </source>
</reference>
<accession>A0A0P1M4Q3</accession>
<accession>A0A0S4N2D6</accession>
<dbReference type="InterPro" id="IPR027291">
    <property type="entry name" value="Glyco_hydro_38_N_sf"/>
</dbReference>
<accession>A0A0P1LBB9</accession>
<evidence type="ECO:0000259" key="4">
    <source>
        <dbReference type="Pfam" id="PF03065"/>
    </source>
</evidence>
<dbReference type="Proteomes" id="UP000182200">
    <property type="component" value="Unassembled WGS sequence"/>
</dbReference>
<dbReference type="Pfam" id="PF03065">
    <property type="entry name" value="Glyco_hydro_57"/>
    <property type="match status" value="1"/>
</dbReference>
<evidence type="ECO:0000313" key="5">
    <source>
        <dbReference type="EMBL" id="CUS89553.1"/>
    </source>
</evidence>
<dbReference type="PANTHER" id="PTHR36306:SF1">
    <property type="entry name" value="ALPHA-AMYLASE-RELATED"/>
    <property type="match status" value="1"/>
</dbReference>
<evidence type="ECO:0000313" key="6">
    <source>
        <dbReference type="EMBL" id="CUU05184.1"/>
    </source>
</evidence>
<dbReference type="InterPro" id="IPR052046">
    <property type="entry name" value="GH57_Enzymes"/>
</dbReference>
<dbReference type="CDD" id="cd10796">
    <property type="entry name" value="GH57N_APU"/>
    <property type="match status" value="1"/>
</dbReference>
<dbReference type="RefSeq" id="WP_075426369.1">
    <property type="nucleotide sequence ID" value="NZ_CZVI01000018.1"/>
</dbReference>
<evidence type="ECO:0000256" key="3">
    <source>
        <dbReference type="RuleBase" id="RU361196"/>
    </source>
</evidence>
<dbReference type="SUPFAM" id="SSF88713">
    <property type="entry name" value="Glycoside hydrolase/deacetylase"/>
    <property type="match status" value="1"/>
</dbReference>
<accession>A0A0P1LII3</accession>
<evidence type="ECO:0000313" key="7">
    <source>
        <dbReference type="Proteomes" id="UP000182011"/>
    </source>
</evidence>
<keyword evidence="2 3" id="KW-0119">Carbohydrate metabolism</keyword>
<dbReference type="EMBL" id="CZVI01000018">
    <property type="protein sequence ID" value="CUS89553.1"/>
    <property type="molecule type" value="Genomic_DNA"/>
</dbReference>
<dbReference type="Gene3D" id="3.20.110.10">
    <property type="entry name" value="Glycoside hydrolase 38, N terminal domain"/>
    <property type="match status" value="2"/>
</dbReference>
<organism evidence="6 7">
    <name type="scientific">Candidatus Kryptonium thompsonii</name>
    <dbReference type="NCBI Taxonomy" id="1633631"/>
    <lineage>
        <taxon>Bacteria</taxon>
        <taxon>Pseudomonadati</taxon>
        <taxon>Candidatus Kryptoniota</taxon>
        <taxon>Candidatus Kryptonium</taxon>
    </lineage>
</organism>
<evidence type="ECO:0000313" key="8">
    <source>
        <dbReference type="Proteomes" id="UP000182200"/>
    </source>
</evidence>
<dbReference type="Proteomes" id="UP000182011">
    <property type="component" value="Unassembled WGS sequence"/>
</dbReference>
<accession>A0A0P1MZX7</accession>
<dbReference type="GO" id="GO:0003824">
    <property type="term" value="F:catalytic activity"/>
    <property type="evidence" value="ECO:0007669"/>
    <property type="project" value="InterPro"/>
</dbReference>
<dbReference type="GO" id="GO:0005975">
    <property type="term" value="P:carbohydrate metabolic process"/>
    <property type="evidence" value="ECO:0007669"/>
    <property type="project" value="InterPro"/>
</dbReference>
<proteinExistence type="inferred from homology"/>
<dbReference type="STRING" id="1633631.GCA_001442925_01179"/>
<reference evidence="5 8" key="1">
    <citation type="submission" date="2015-11" db="EMBL/GenBank/DDBJ databases">
        <authorList>
            <person name="Varghese N."/>
        </authorList>
    </citation>
    <scope>NUCLEOTIDE SEQUENCE [LARGE SCALE GENOMIC DNA]</scope>
    <source>
        <strain evidence="5 8">JGI-8</strain>
    </source>
</reference>
<evidence type="ECO:0000256" key="2">
    <source>
        <dbReference type="ARBA" id="ARBA00023277"/>
    </source>
</evidence>
<sequence length="716" mass="84921">MEPIRVAFLWHQHQPYYKENGEYLLPWVRFHGVKDYWDMVRILDDYPKIKQTFNLAPSLILQIMDYVNNKAEDKILKLTRKKAEDLTEDDKFEILKNFFMANFDRMIKPYPRYLELFNKRGGFSYSNEKFEEVSLNFTQQDWLDLQVWYNLVWVGEYSKYDEPFKKLFEKGKNFTEEEKQILIKGHYEILSRIIPKHIEAQERGQIEVSISPFYHPILPLLCDSSVAKISSPNIKLPTRKFTHPEDADAQIKKAIELYTEIFGENPNGMWPSEGAISEEVISLMVENKIKWTASDEEVLLKSLAIGESDIKDNSRIKIYKPYRFKTPFGEIKIVFRDRILSDLIGFVYSSWGPDDSAHDLVNRILRIRDEIIKNEGEEALRYSLVSIILDGENCWEYYQSDGKDFLRTLYWLISNDERIETIRLNDFLSNTKTIDLKNIYPGSWINANFNIWIGHEEDNRAWDLLKQTRDFLVRESLGGKHSGDKIKKAWEEIYIAEGSDWCWWFGDEHVTAQADEFDLLFRKHLIRVYELLDAEPPVELLHPIKRKFVKFFVVEPKKFIYPIIDGSRTRNFEWEGAGYYDTAQIGTAMHQVSAMVKRIYFGFNEEKFFIRVATSRNLTEKHRIEIHFIEPCETRIEFNHEGFSVKKIGKREKQGIFEIKYAFEEIFEFAISRKTLCASDEISKIKFHIHVYEDHKAIERWPRDESIVVSLKNKTR</sequence>
<dbReference type="EMBL" id="FAOP01000005">
    <property type="protein sequence ID" value="CUU05184.1"/>
    <property type="molecule type" value="Genomic_DNA"/>
</dbReference>
<keyword evidence="8" id="KW-1185">Reference proteome</keyword>
<accession>A0A0P1LHP7</accession>
<evidence type="ECO:0000256" key="1">
    <source>
        <dbReference type="ARBA" id="ARBA00006821"/>
    </source>
</evidence>
<accession>A0A0P1LVT4</accession>
<name>A0A0P1M4Q3_9BACT</name>
<gene>
    <name evidence="6" type="ORF">JGI4_01183</name>
    <name evidence="5" type="ORF">JGI8_01323</name>
</gene>
<dbReference type="InterPro" id="IPR011330">
    <property type="entry name" value="Glyco_hydro/deAcase_b/a-brl"/>
</dbReference>